<sequence length="103" mass="11148">MTDRETEHVVALQTALTAKFTELGFPAGPDLGNLVHHLSEIAALGQTFSQESLPLLLSLSTDHRQSFATLIAQIKHDLDSIRDAITDADAPLADLLAHLAHEQ</sequence>
<organism evidence="1 2">
    <name type="scientific">Koribacter versatilis (strain Ellin345)</name>
    <dbReference type="NCBI Taxonomy" id="204669"/>
    <lineage>
        <taxon>Bacteria</taxon>
        <taxon>Pseudomonadati</taxon>
        <taxon>Acidobacteriota</taxon>
        <taxon>Terriglobia</taxon>
        <taxon>Terriglobales</taxon>
        <taxon>Candidatus Korobacteraceae</taxon>
        <taxon>Candidatus Korobacter</taxon>
    </lineage>
</organism>
<keyword evidence="2" id="KW-1185">Reference proteome</keyword>
<name>Q1IIE5_KORVE</name>
<proteinExistence type="predicted"/>
<dbReference type="RefSeq" id="WP_011525152.1">
    <property type="nucleotide sequence ID" value="NC_008009.1"/>
</dbReference>
<dbReference type="Proteomes" id="UP000002432">
    <property type="component" value="Chromosome"/>
</dbReference>
<dbReference type="EMBL" id="CP000360">
    <property type="protein sequence ID" value="ABF43355.1"/>
    <property type="molecule type" value="Genomic_DNA"/>
</dbReference>
<dbReference type="HOGENOM" id="CLU_2260062_0_0_0"/>
<gene>
    <name evidence="1" type="ordered locus">Acid345_4355</name>
</gene>
<evidence type="ECO:0000313" key="2">
    <source>
        <dbReference type="Proteomes" id="UP000002432"/>
    </source>
</evidence>
<dbReference type="AlphaFoldDB" id="Q1IIE5"/>
<reference evidence="1 2" key="1">
    <citation type="journal article" date="2009" name="Appl. Environ. Microbiol.">
        <title>Three genomes from the phylum Acidobacteria provide insight into the lifestyles of these microorganisms in soils.</title>
        <authorList>
            <person name="Ward N.L."/>
            <person name="Challacombe J.F."/>
            <person name="Janssen P.H."/>
            <person name="Henrissat B."/>
            <person name="Coutinho P.M."/>
            <person name="Wu M."/>
            <person name="Xie G."/>
            <person name="Haft D.H."/>
            <person name="Sait M."/>
            <person name="Badger J."/>
            <person name="Barabote R.D."/>
            <person name="Bradley B."/>
            <person name="Brettin T.S."/>
            <person name="Brinkac L.M."/>
            <person name="Bruce D."/>
            <person name="Creasy T."/>
            <person name="Daugherty S.C."/>
            <person name="Davidsen T.M."/>
            <person name="DeBoy R.T."/>
            <person name="Detter J.C."/>
            <person name="Dodson R.J."/>
            <person name="Durkin A.S."/>
            <person name="Ganapathy A."/>
            <person name="Gwinn-Giglio M."/>
            <person name="Han C.S."/>
            <person name="Khouri H."/>
            <person name="Kiss H."/>
            <person name="Kothari S.P."/>
            <person name="Madupu R."/>
            <person name="Nelson K.E."/>
            <person name="Nelson W.C."/>
            <person name="Paulsen I."/>
            <person name="Penn K."/>
            <person name="Ren Q."/>
            <person name="Rosovitz M.J."/>
            <person name="Selengut J.D."/>
            <person name="Shrivastava S."/>
            <person name="Sullivan S.A."/>
            <person name="Tapia R."/>
            <person name="Thompson L.S."/>
            <person name="Watkins K.L."/>
            <person name="Yang Q."/>
            <person name="Yu C."/>
            <person name="Zafar N."/>
            <person name="Zhou L."/>
            <person name="Kuske C.R."/>
        </authorList>
    </citation>
    <scope>NUCLEOTIDE SEQUENCE [LARGE SCALE GENOMIC DNA]</scope>
    <source>
        <strain evidence="1 2">Ellin345</strain>
    </source>
</reference>
<dbReference type="EnsemblBacteria" id="ABF43355">
    <property type="protein sequence ID" value="ABF43355"/>
    <property type="gene ID" value="Acid345_4355"/>
</dbReference>
<accession>Q1IIE5</accession>
<dbReference type="STRING" id="204669.Acid345_4355"/>
<evidence type="ECO:0000313" key="1">
    <source>
        <dbReference type="EMBL" id="ABF43355.1"/>
    </source>
</evidence>
<dbReference type="KEGG" id="aba:Acid345_4355"/>
<protein>
    <submittedName>
        <fullName evidence="1">Uncharacterized protein</fullName>
    </submittedName>
</protein>